<keyword evidence="1" id="KW-0812">Transmembrane</keyword>
<evidence type="ECO:0008006" key="5">
    <source>
        <dbReference type="Google" id="ProtNLM"/>
    </source>
</evidence>
<feature type="chain" id="PRO_5038645514" description="Chemotaxis protein CheA" evidence="2">
    <location>
        <begin position="28"/>
        <end position="434"/>
    </location>
</feature>
<name>A0A918X990_9ACTN</name>
<dbReference type="EMBL" id="BMXL01000003">
    <property type="protein sequence ID" value="GHD19034.1"/>
    <property type="molecule type" value="Genomic_DNA"/>
</dbReference>
<feature type="transmembrane region" description="Helical" evidence="1">
    <location>
        <begin position="179"/>
        <end position="200"/>
    </location>
</feature>
<proteinExistence type="predicted"/>
<keyword evidence="1" id="KW-1133">Transmembrane helix</keyword>
<dbReference type="Proteomes" id="UP000654947">
    <property type="component" value="Unassembled WGS sequence"/>
</dbReference>
<evidence type="ECO:0000256" key="1">
    <source>
        <dbReference type="SAM" id="Phobius"/>
    </source>
</evidence>
<gene>
    <name evidence="3" type="ORF">GCM10007147_09830</name>
</gene>
<sequence>MLRRLVTPTMLTAGLAAAAMTVPAASAAAETDETAGLPDTQDVVSELEDDGVYVDPAIDVGTGEDAIPEGEIAVLENAAAQADTPVYYVLVPGGNTTSEAGVNAFMDPVMAEVGDGAYGVLSGVDTFEVTSPNLENTEEIRELSLQEGGGATGTPNPIDTLAAVPEATTELEEAQDANAVSGFVLLAVLVLLIGAGGWFVHNQRKKREAEKAKQLEEIKQMATEDVVRLGEDVSRFEIDLSAVDEATREDYTRAMDSYDQAKSLLDTIQEPDQVRLVTGALEDGRYYMAATRARLNGEEVPERRGPCFFNPQHGPSTQDVTWAPPGGSPREVTACDQCAQAVRLGGQPDVRMVEVDGERRPYYDAGPAYSPYAGGYFGLNMMTGMFTGMMMGSMMGSMMGGGMMGAGAEDMGDAGGDFGGDLGGDFGDFGGFDF</sequence>
<accession>A0A918X990</accession>
<reference evidence="3 4" key="1">
    <citation type="journal article" date="2014" name="Int. J. Syst. Evol. Microbiol.">
        <title>Complete genome sequence of Corynebacterium casei LMG S-19264T (=DSM 44701T), isolated from a smear-ripened cheese.</title>
        <authorList>
            <consortium name="US DOE Joint Genome Institute (JGI-PGF)"/>
            <person name="Walter F."/>
            <person name="Albersmeier A."/>
            <person name="Kalinowski J."/>
            <person name="Ruckert C."/>
        </authorList>
    </citation>
    <scope>NUCLEOTIDE SEQUENCE [LARGE SCALE GENOMIC DNA]</scope>
    <source>
        <strain evidence="3 4">KCTC 19473</strain>
    </source>
</reference>
<dbReference type="AlphaFoldDB" id="A0A918X990"/>
<evidence type="ECO:0000313" key="3">
    <source>
        <dbReference type="EMBL" id="GHD19034.1"/>
    </source>
</evidence>
<feature type="signal peptide" evidence="2">
    <location>
        <begin position="1"/>
        <end position="27"/>
    </location>
</feature>
<keyword evidence="2" id="KW-0732">Signal</keyword>
<evidence type="ECO:0000256" key="2">
    <source>
        <dbReference type="SAM" id="SignalP"/>
    </source>
</evidence>
<comment type="caution">
    <text evidence="3">The sequence shown here is derived from an EMBL/GenBank/DDBJ whole genome shotgun (WGS) entry which is preliminary data.</text>
</comment>
<keyword evidence="4" id="KW-1185">Reference proteome</keyword>
<protein>
    <recommendedName>
        <fullName evidence="5">Chemotaxis protein CheA</fullName>
    </recommendedName>
</protein>
<keyword evidence="1" id="KW-0472">Membrane</keyword>
<evidence type="ECO:0000313" key="4">
    <source>
        <dbReference type="Proteomes" id="UP000654947"/>
    </source>
</evidence>
<organism evidence="3 4">
    <name type="scientific">Nocardiopsis kunsanensis</name>
    <dbReference type="NCBI Taxonomy" id="141693"/>
    <lineage>
        <taxon>Bacteria</taxon>
        <taxon>Bacillati</taxon>
        <taxon>Actinomycetota</taxon>
        <taxon>Actinomycetes</taxon>
        <taxon>Streptosporangiales</taxon>
        <taxon>Nocardiopsidaceae</taxon>
        <taxon>Nocardiopsis</taxon>
    </lineage>
</organism>